<proteinExistence type="predicted"/>
<dbReference type="Gene3D" id="1.10.150.130">
    <property type="match status" value="1"/>
</dbReference>
<dbReference type="GO" id="GO:0015074">
    <property type="term" value="P:DNA integration"/>
    <property type="evidence" value="ECO:0007669"/>
    <property type="project" value="InterPro"/>
</dbReference>
<dbReference type="InterPro" id="IPR011010">
    <property type="entry name" value="DNA_brk_join_enz"/>
</dbReference>
<evidence type="ECO:0000256" key="1">
    <source>
        <dbReference type="ARBA" id="ARBA00023125"/>
    </source>
</evidence>
<evidence type="ECO:0000313" key="3">
    <source>
        <dbReference type="EMBL" id="ROH86996.1"/>
    </source>
</evidence>
<dbReference type="RefSeq" id="WP_123236803.1">
    <property type="nucleotide sequence ID" value="NZ_RJVP01000002.1"/>
</dbReference>
<evidence type="ECO:0000256" key="2">
    <source>
        <dbReference type="ARBA" id="ARBA00023172"/>
    </source>
</evidence>
<dbReference type="Proteomes" id="UP000275137">
    <property type="component" value="Unassembled WGS sequence"/>
</dbReference>
<dbReference type="EMBL" id="RJVP01000002">
    <property type="protein sequence ID" value="ROH86996.1"/>
    <property type="molecule type" value="Genomic_DNA"/>
</dbReference>
<gene>
    <name evidence="3" type="ORF">ED236_04680</name>
</gene>
<dbReference type="Gene3D" id="1.10.443.10">
    <property type="entry name" value="Intergrase catalytic core"/>
    <property type="match status" value="1"/>
</dbReference>
<keyword evidence="1" id="KW-0238">DNA-binding</keyword>
<dbReference type="InterPro" id="IPR010998">
    <property type="entry name" value="Integrase_recombinase_N"/>
</dbReference>
<sequence length="414" mass="47720">MSELTRNPSKVKHDAGMNPVAVISRNTTAFYLLDPQVYEALLAALAEKRATPVALANPAVQNVEKLINDNSMTFGNLLPKMLHNEQSRVNRGELAEKALRITHYRIEKFVLPFFKDMQIGNIQIDSLQAFVNLLNEEKLGGVSIGQYLVIVRKVLKYAHSMRFIDALPQFPTVEAKRTSRGGFTLPEYHQLLKMSWRMRGVSFKQRAHYINLRTEGIDEDYLVITSEMRWLIGFMVNSFVRPSDLRLMQHKHVEIVERENTYLRLSLPETKKHDKPIVTMRCAVGIYRRLQRDAKARGFGSPDDYVFLPQFTNRVYALRVMGFLFNWLMEEVDIKQGPHGIGRSLYSLRHTAITFRLLYGEGIDVLTLARNARTSVEMIERHYASTLNGEMNVDLIQSKRRRKPGKKDQLKLAL</sequence>
<dbReference type="InterPro" id="IPR013762">
    <property type="entry name" value="Integrase-like_cat_sf"/>
</dbReference>
<evidence type="ECO:0008006" key="5">
    <source>
        <dbReference type="Google" id="ProtNLM"/>
    </source>
</evidence>
<dbReference type="GO" id="GO:0003677">
    <property type="term" value="F:DNA binding"/>
    <property type="evidence" value="ECO:0007669"/>
    <property type="project" value="UniProtKB-KW"/>
</dbReference>
<organism evidence="3 4">
    <name type="scientific">Pseudomethylobacillus aquaticus</name>
    <dbReference type="NCBI Taxonomy" id="2676064"/>
    <lineage>
        <taxon>Bacteria</taxon>
        <taxon>Pseudomonadati</taxon>
        <taxon>Pseudomonadota</taxon>
        <taxon>Betaproteobacteria</taxon>
        <taxon>Nitrosomonadales</taxon>
        <taxon>Methylophilaceae</taxon>
        <taxon>Pseudomethylobacillus</taxon>
    </lineage>
</organism>
<accession>A0A3N0V2G2</accession>
<comment type="caution">
    <text evidence="3">The sequence shown here is derived from an EMBL/GenBank/DDBJ whole genome shotgun (WGS) entry which is preliminary data.</text>
</comment>
<keyword evidence="4" id="KW-1185">Reference proteome</keyword>
<protein>
    <recommendedName>
        <fullName evidence="5">Tyr recombinase domain-containing protein</fullName>
    </recommendedName>
</protein>
<dbReference type="GO" id="GO:0006310">
    <property type="term" value="P:DNA recombination"/>
    <property type="evidence" value="ECO:0007669"/>
    <property type="project" value="UniProtKB-KW"/>
</dbReference>
<evidence type="ECO:0000313" key="4">
    <source>
        <dbReference type="Proteomes" id="UP000275137"/>
    </source>
</evidence>
<dbReference type="SUPFAM" id="SSF56349">
    <property type="entry name" value="DNA breaking-rejoining enzymes"/>
    <property type="match status" value="1"/>
</dbReference>
<dbReference type="AlphaFoldDB" id="A0A3N0V2G2"/>
<reference evidence="3 4" key="1">
    <citation type="submission" date="2018-10" db="EMBL/GenBank/DDBJ databases">
        <authorList>
            <person name="Chen W.-M."/>
        </authorList>
    </citation>
    <scope>NUCLEOTIDE SEQUENCE [LARGE SCALE GENOMIC DNA]</scope>
    <source>
        <strain evidence="3 4">H-5</strain>
    </source>
</reference>
<name>A0A3N0V2G2_9PROT</name>
<keyword evidence="2" id="KW-0233">DNA recombination</keyword>